<dbReference type="InterPro" id="IPR011042">
    <property type="entry name" value="6-blade_b-propeller_TolB-like"/>
</dbReference>
<dbReference type="Proteomes" id="UP000549394">
    <property type="component" value="Unassembled WGS sequence"/>
</dbReference>
<keyword evidence="1" id="KW-0479">Metal-binding</keyword>
<evidence type="ECO:0000256" key="5">
    <source>
        <dbReference type="PROSITE-ProRule" id="PRU00087"/>
    </source>
</evidence>
<sequence length="620" mass="69658">MEAKSRCNQCEENLCDSCVLAHQRVSLTRNHVLRRLSPSLLRESSPISPIIRPACDFCFKEDCFGACLLSNHLQEPNFKKILYEKIKMELDRVNMSLSANERMKENIMMQAINVSNQVSIKTHQFIAYIEEREKELLQNIENIRKLKVDTLIKQSEQLRNAQLHWLDEINALEAGKSDIDEANENFERYLRNLNSLTCFDGPFEDDTISFIPPDNSFHSAVRKMGQISSSACAPLCYIYGEGSKKALKSKNTTFFIQAVDCQGHNRYTGGDNFVINILSSNGKILQNQISDMMNGTYSVSFTPECEGICQVRVLNNGRHIKGSPFKIQVYVCREYNDISRPKFIIGGEGASKGKLSRPWGICTNKHGYIIVADRSNNRIQIFDSEGKFVRMFGSLGSQQGQLDRPAGVACNVMDNIIVADKDNHRVQVFSFEGTWINGWGEKGTKPGQFNYPWDVAVNSQGIIAVTDTRNHRVQLFASSGMFISKYGFESCSSSLWRHFDSPRGVSYMFSGHIVVTDFNNHRLLIIKPDLSGAHLLGQEGSSRGQFNRPQGVTIDHQGNIIVADSRNNRIQVFNQAGNPIGLWGSSGQEEGQFDRPSGICVSPNGDVLVVDFGNNRIQVF</sequence>
<evidence type="ECO:0000313" key="8">
    <source>
        <dbReference type="Proteomes" id="UP000549394"/>
    </source>
</evidence>
<dbReference type="FunFam" id="2.120.10.30:FF:000037">
    <property type="entry name" value="Uncharacterized protein, isoform E"/>
    <property type="match status" value="1"/>
</dbReference>
<feature type="repeat" description="NHL" evidence="6">
    <location>
        <begin position="342"/>
        <end position="385"/>
    </location>
</feature>
<dbReference type="PROSITE" id="PS50194">
    <property type="entry name" value="FILAMIN_REPEAT"/>
    <property type="match status" value="1"/>
</dbReference>
<dbReference type="GO" id="GO:0008270">
    <property type="term" value="F:zinc ion binding"/>
    <property type="evidence" value="ECO:0007669"/>
    <property type="project" value="UniProtKB-KW"/>
</dbReference>
<dbReference type="SUPFAM" id="SSF101898">
    <property type="entry name" value="NHL repeat"/>
    <property type="match status" value="1"/>
</dbReference>
<feature type="repeat" description="NHL" evidence="6">
    <location>
        <begin position="584"/>
        <end position="620"/>
    </location>
</feature>
<evidence type="ECO:0000256" key="1">
    <source>
        <dbReference type="ARBA" id="ARBA00022723"/>
    </source>
</evidence>
<keyword evidence="2" id="KW-0677">Repeat</keyword>
<feature type="repeat" description="NHL" evidence="6">
    <location>
        <begin position="392"/>
        <end position="432"/>
    </location>
</feature>
<dbReference type="InterPro" id="IPR001298">
    <property type="entry name" value="Filamin/ABP280_rpt"/>
</dbReference>
<dbReference type="PANTHER" id="PTHR24104">
    <property type="entry name" value="E3 UBIQUITIN-PROTEIN LIGASE NHLRC1-RELATED"/>
    <property type="match status" value="1"/>
</dbReference>
<dbReference type="GO" id="GO:0043161">
    <property type="term" value="P:proteasome-mediated ubiquitin-dependent protein catabolic process"/>
    <property type="evidence" value="ECO:0007669"/>
    <property type="project" value="TreeGrafter"/>
</dbReference>
<dbReference type="AlphaFoldDB" id="A0A7I8V796"/>
<keyword evidence="8" id="KW-1185">Reference proteome</keyword>
<comment type="caution">
    <text evidence="7">The sequence shown here is derived from an EMBL/GenBank/DDBJ whole genome shotgun (WGS) entry which is preliminary data.</text>
</comment>
<dbReference type="SMART" id="SM00557">
    <property type="entry name" value="IG_FLMN"/>
    <property type="match status" value="1"/>
</dbReference>
<dbReference type="Pfam" id="PF01436">
    <property type="entry name" value="NHL"/>
    <property type="match status" value="6"/>
</dbReference>
<dbReference type="PROSITE" id="PS51125">
    <property type="entry name" value="NHL"/>
    <property type="match status" value="6"/>
</dbReference>
<reference evidence="7 8" key="1">
    <citation type="submission" date="2020-08" db="EMBL/GenBank/DDBJ databases">
        <authorList>
            <person name="Hejnol A."/>
        </authorList>
    </citation>
    <scope>NUCLEOTIDE SEQUENCE [LARGE SCALE GENOMIC DNA]</scope>
</reference>
<dbReference type="OrthoDB" id="342730at2759"/>
<feature type="repeat" description="Filamin" evidence="5">
    <location>
        <begin position="228"/>
        <end position="329"/>
    </location>
</feature>
<dbReference type="SUPFAM" id="SSF81296">
    <property type="entry name" value="E set domains"/>
    <property type="match status" value="1"/>
</dbReference>
<keyword evidence="4" id="KW-0862">Zinc</keyword>
<accession>A0A7I8V796</accession>
<dbReference type="GO" id="GO:0000209">
    <property type="term" value="P:protein polyubiquitination"/>
    <property type="evidence" value="ECO:0007669"/>
    <property type="project" value="TreeGrafter"/>
</dbReference>
<gene>
    <name evidence="7" type="ORF">DGYR_LOCUS1392</name>
</gene>
<evidence type="ECO:0000256" key="3">
    <source>
        <dbReference type="ARBA" id="ARBA00022771"/>
    </source>
</evidence>
<organism evidence="7 8">
    <name type="scientific">Dimorphilus gyrociliatus</name>
    <dbReference type="NCBI Taxonomy" id="2664684"/>
    <lineage>
        <taxon>Eukaryota</taxon>
        <taxon>Metazoa</taxon>
        <taxon>Spiralia</taxon>
        <taxon>Lophotrochozoa</taxon>
        <taxon>Annelida</taxon>
        <taxon>Polychaeta</taxon>
        <taxon>Polychaeta incertae sedis</taxon>
        <taxon>Dinophilidae</taxon>
        <taxon>Dimorphilus</taxon>
    </lineage>
</organism>
<dbReference type="Gene3D" id="2.60.40.10">
    <property type="entry name" value="Immunoglobulins"/>
    <property type="match status" value="1"/>
</dbReference>
<evidence type="ECO:0000256" key="4">
    <source>
        <dbReference type="ARBA" id="ARBA00022833"/>
    </source>
</evidence>
<dbReference type="InterPro" id="IPR017868">
    <property type="entry name" value="Filamin/ABP280_repeat-like"/>
</dbReference>
<dbReference type="InterPro" id="IPR014756">
    <property type="entry name" value="Ig_E-set"/>
</dbReference>
<dbReference type="Gene3D" id="2.120.10.30">
    <property type="entry name" value="TolB, C-terminal domain"/>
    <property type="match status" value="2"/>
</dbReference>
<feature type="repeat" description="NHL" evidence="6">
    <location>
        <begin position="440"/>
        <end position="479"/>
    </location>
</feature>
<proteinExistence type="predicted"/>
<dbReference type="EMBL" id="CAJFCJ010000002">
    <property type="protein sequence ID" value="CAD5112206.1"/>
    <property type="molecule type" value="Genomic_DNA"/>
</dbReference>
<feature type="repeat" description="NHL" evidence="6">
    <location>
        <begin position="498"/>
        <end position="529"/>
    </location>
</feature>
<dbReference type="InterPro" id="IPR001258">
    <property type="entry name" value="NHL_repeat"/>
</dbReference>
<evidence type="ECO:0000256" key="2">
    <source>
        <dbReference type="ARBA" id="ARBA00022737"/>
    </source>
</evidence>
<dbReference type="InterPro" id="IPR013783">
    <property type="entry name" value="Ig-like_fold"/>
</dbReference>
<dbReference type="Pfam" id="PF00630">
    <property type="entry name" value="Filamin"/>
    <property type="match status" value="1"/>
</dbReference>
<dbReference type="PANTHER" id="PTHR24104:SF48">
    <property type="entry name" value="PROTEIN WECH"/>
    <property type="match status" value="1"/>
</dbReference>
<feature type="repeat" description="NHL" evidence="6">
    <location>
        <begin position="536"/>
        <end position="576"/>
    </location>
</feature>
<dbReference type="CDD" id="cd14954">
    <property type="entry name" value="NHL_TRIM71_like"/>
    <property type="match status" value="1"/>
</dbReference>
<keyword evidence="3" id="KW-0863">Zinc-finger</keyword>
<evidence type="ECO:0000256" key="6">
    <source>
        <dbReference type="PROSITE-ProRule" id="PRU00504"/>
    </source>
</evidence>
<dbReference type="GO" id="GO:0061630">
    <property type="term" value="F:ubiquitin protein ligase activity"/>
    <property type="evidence" value="ECO:0007669"/>
    <property type="project" value="TreeGrafter"/>
</dbReference>
<dbReference type="InterPro" id="IPR050952">
    <property type="entry name" value="TRIM-NHL_E3_ligases"/>
</dbReference>
<name>A0A7I8V796_9ANNE</name>
<evidence type="ECO:0000313" key="7">
    <source>
        <dbReference type="EMBL" id="CAD5112206.1"/>
    </source>
</evidence>
<protein>
    <submittedName>
        <fullName evidence="7">Uncharacterized protein</fullName>
    </submittedName>
</protein>
<dbReference type="FunFam" id="2.120.10.30:FF:000013">
    <property type="entry name" value="E3 ubiquitin-protein ligase TRIM71"/>
    <property type="match status" value="1"/>
</dbReference>